<dbReference type="EMBL" id="JAGETR010000227">
    <property type="protein sequence ID" value="MBO2007344.1"/>
    <property type="molecule type" value="Genomic_DNA"/>
</dbReference>
<proteinExistence type="predicted"/>
<comment type="caution">
    <text evidence="1">The sequence shown here is derived from an EMBL/GenBank/DDBJ whole genome shotgun (WGS) entry which is preliminary data.</text>
</comment>
<organism evidence="1">
    <name type="scientific">Serratia marcescens</name>
    <dbReference type="NCBI Taxonomy" id="615"/>
    <lineage>
        <taxon>Bacteria</taxon>
        <taxon>Pseudomonadati</taxon>
        <taxon>Pseudomonadota</taxon>
        <taxon>Gammaproteobacteria</taxon>
        <taxon>Enterobacterales</taxon>
        <taxon>Yersiniaceae</taxon>
        <taxon>Serratia</taxon>
    </lineage>
</organism>
<reference evidence="1" key="1">
    <citation type="submission" date="2021-03" db="EMBL/GenBank/DDBJ databases">
        <title>Molecular epidemiology and mechanisms of colistin and carbapenem resistance in Enterobacteriaceae from clinical isolates, the environment and porcine samples in Pretoria, South Africa.</title>
        <authorList>
            <person name="Bogoshi D."/>
            <person name="Mbelle N.M."/>
            <person name="Naidoo V."/>
            <person name="Osei Sekyere J."/>
        </authorList>
    </citation>
    <scope>NUCLEOTIDE SEQUENCE</scope>
    <source>
        <strain evidence="1">C080</strain>
    </source>
</reference>
<sequence length="229" mass="26514">MEPVQLQVVCTDLWNTLSQTERQVCEVRVADVTGYNPDNALLDYCTKTLNLAAQGPHRFRTLGDWIDRYLLTLSGRRSAVIFSPQSTDGPSLQEIQKLRALISSVVKAVKTTWYELAHDRLAGPVRRSIEEWRNNNLKEWQKQARIWHMDGENQITFAPRHTVPNEKNEAGGRRCPDSKVEARFLAAYASYRRRKRQLFALGFSHRRFGDNYCFFVDKAPMNNRKPSSR</sequence>
<protein>
    <submittedName>
        <fullName evidence="1">Uncharacterized protein</fullName>
    </submittedName>
</protein>
<name>A0A939SP39_SERMA</name>
<dbReference type="AlphaFoldDB" id="A0A939SP39"/>
<accession>A0A939SP39</accession>
<evidence type="ECO:0000313" key="1">
    <source>
        <dbReference type="EMBL" id="MBO2007344.1"/>
    </source>
</evidence>
<gene>
    <name evidence="1" type="ORF">J4732_21290</name>
</gene>